<protein>
    <submittedName>
        <fullName evidence="5">Hydrolase</fullName>
    </submittedName>
</protein>
<dbReference type="PANTHER" id="PTHR48081">
    <property type="entry name" value="AB HYDROLASE SUPERFAMILY PROTEIN C4A8.06C"/>
    <property type="match status" value="1"/>
</dbReference>
<dbReference type="AlphaFoldDB" id="A0A173LUU2"/>
<dbReference type="GO" id="GO:0016787">
    <property type="term" value="F:hydrolase activity"/>
    <property type="evidence" value="ECO:0007669"/>
    <property type="project" value="UniProtKB-KW"/>
</dbReference>
<dbReference type="KEGG" id="amin:AUMI_11440"/>
<reference evidence="5 6" key="1">
    <citation type="journal article" date="2016" name="Genome Announc.">
        <title>Complete Genome Sequence of Aurantimicrobium minutum Type Strain KNCT, a Planktonic Ultramicrobacterium Isolated from River Water.</title>
        <authorList>
            <person name="Nakai R."/>
            <person name="Fujisawa T."/>
            <person name="Nakamura Y."/>
            <person name="Nishide H."/>
            <person name="Uchiyama I."/>
            <person name="Baba T."/>
            <person name="Toyoda A."/>
            <person name="Fujiyama A."/>
            <person name="Naganuma T."/>
            <person name="Niki H."/>
        </authorList>
    </citation>
    <scope>NUCLEOTIDE SEQUENCE [LARGE SCALE GENOMIC DNA]</scope>
    <source>
        <strain evidence="5 6">KNC</strain>
    </source>
</reference>
<evidence type="ECO:0000256" key="1">
    <source>
        <dbReference type="ARBA" id="ARBA00010515"/>
    </source>
</evidence>
<evidence type="ECO:0000256" key="3">
    <source>
        <dbReference type="PROSITE-ProRule" id="PRU10038"/>
    </source>
</evidence>
<dbReference type="InterPro" id="IPR050300">
    <property type="entry name" value="GDXG_lipolytic_enzyme"/>
</dbReference>
<comment type="similarity">
    <text evidence="1">Belongs to the 'GDXG' lipolytic enzyme family.</text>
</comment>
<keyword evidence="2 5" id="KW-0378">Hydrolase</keyword>
<dbReference type="OrthoDB" id="9803828at2"/>
<dbReference type="RefSeq" id="WP_096380230.1">
    <property type="nucleotide sequence ID" value="NZ_AP017457.1"/>
</dbReference>
<dbReference type="Pfam" id="PF20434">
    <property type="entry name" value="BD-FAE"/>
    <property type="match status" value="1"/>
</dbReference>
<evidence type="ECO:0000259" key="4">
    <source>
        <dbReference type="Pfam" id="PF20434"/>
    </source>
</evidence>
<dbReference type="InterPro" id="IPR033140">
    <property type="entry name" value="Lipase_GDXG_put_SER_AS"/>
</dbReference>
<dbReference type="EMBL" id="AP017457">
    <property type="protein sequence ID" value="BAU98686.1"/>
    <property type="molecule type" value="Genomic_DNA"/>
</dbReference>
<dbReference type="SUPFAM" id="SSF53474">
    <property type="entry name" value="alpha/beta-Hydrolases"/>
    <property type="match status" value="1"/>
</dbReference>
<sequence>MRKKWLWRTLAVLAGIVVVTVVAFTVSPWPSALIIRQVFQDGAKKVAAIMEPYAPTSGVDSVLDVQYAEGSTEPYVTPSSFTQLDVFYPTGTTEPLGTVIWTHGGAWISGNKSNDRSYFEILASKGYTVVGLNYTYGPEAQYPTAVFELNQAHKFLLENADKFHINPDAIVLAGDSAGAQLTSQLATIITKASYAAGMKITPALSPEQLQGVVLNCGVYEVTSLLGQKGILGWGDDASLWAYTGDRDLANSAAVAEMSTIHHVDGKFPATYISGGNADPLTADNSKPFAAKLQSLGVNVTELFWPDDYTPPLPHEYQFRLNLDAAQTALTQTLAFLDERIGSSSAQ</sequence>
<dbReference type="Proteomes" id="UP000243847">
    <property type="component" value="Chromosome sequence1"/>
</dbReference>
<feature type="domain" description="BD-FAE-like" evidence="4">
    <location>
        <begin position="84"/>
        <end position="291"/>
    </location>
</feature>
<name>A0A173LUU2_9MICO</name>
<dbReference type="InterPro" id="IPR049492">
    <property type="entry name" value="BD-FAE-like_dom"/>
</dbReference>
<evidence type="ECO:0000256" key="2">
    <source>
        <dbReference type="ARBA" id="ARBA00022801"/>
    </source>
</evidence>
<evidence type="ECO:0000313" key="5">
    <source>
        <dbReference type="EMBL" id="BAU98686.1"/>
    </source>
</evidence>
<proteinExistence type="inferred from homology"/>
<accession>A0A173LUU2</accession>
<gene>
    <name evidence="5" type="ORF">AUMI_11440</name>
</gene>
<feature type="active site" evidence="3">
    <location>
        <position position="176"/>
    </location>
</feature>
<dbReference type="GeneID" id="80451327"/>
<evidence type="ECO:0000313" key="6">
    <source>
        <dbReference type="Proteomes" id="UP000243847"/>
    </source>
</evidence>
<dbReference type="Gene3D" id="3.40.50.1820">
    <property type="entry name" value="alpha/beta hydrolase"/>
    <property type="match status" value="1"/>
</dbReference>
<dbReference type="PROSITE" id="PS01174">
    <property type="entry name" value="LIPASE_GDXG_SER"/>
    <property type="match status" value="1"/>
</dbReference>
<dbReference type="InterPro" id="IPR029058">
    <property type="entry name" value="AB_hydrolase_fold"/>
</dbReference>
<organism evidence="5 6">
    <name type="scientific">Aurantimicrobium minutum</name>
    <dbReference type="NCBI Taxonomy" id="708131"/>
    <lineage>
        <taxon>Bacteria</taxon>
        <taxon>Bacillati</taxon>
        <taxon>Actinomycetota</taxon>
        <taxon>Actinomycetes</taxon>
        <taxon>Micrococcales</taxon>
        <taxon>Microbacteriaceae</taxon>
        <taxon>Aurantimicrobium</taxon>
    </lineage>
</organism>